<keyword evidence="1" id="KW-0560">Oxidoreductase</keyword>
<dbReference type="Pfam" id="PF00106">
    <property type="entry name" value="adh_short"/>
    <property type="match status" value="1"/>
</dbReference>
<dbReference type="OrthoDB" id="542013at2759"/>
<proteinExistence type="predicted"/>
<comment type="caution">
    <text evidence="2">The sequence shown here is derived from an EMBL/GenBank/DDBJ whole genome shotgun (WGS) entry which is preliminary data.</text>
</comment>
<evidence type="ECO:0000313" key="2">
    <source>
        <dbReference type="EMBL" id="KAH7148291.1"/>
    </source>
</evidence>
<reference evidence="2" key="1">
    <citation type="journal article" date="2021" name="Nat. Commun.">
        <title>Genetic determinants of endophytism in the Arabidopsis root mycobiome.</title>
        <authorList>
            <person name="Mesny F."/>
            <person name="Miyauchi S."/>
            <person name="Thiergart T."/>
            <person name="Pickel B."/>
            <person name="Atanasova L."/>
            <person name="Karlsson M."/>
            <person name="Huettel B."/>
            <person name="Barry K.W."/>
            <person name="Haridas S."/>
            <person name="Chen C."/>
            <person name="Bauer D."/>
            <person name="Andreopoulos W."/>
            <person name="Pangilinan J."/>
            <person name="LaButti K."/>
            <person name="Riley R."/>
            <person name="Lipzen A."/>
            <person name="Clum A."/>
            <person name="Drula E."/>
            <person name="Henrissat B."/>
            <person name="Kohler A."/>
            <person name="Grigoriev I.V."/>
            <person name="Martin F.M."/>
            <person name="Hacquard S."/>
        </authorList>
    </citation>
    <scope>NUCLEOTIDE SEQUENCE</scope>
    <source>
        <strain evidence="2">MPI-CAGE-AT-0147</strain>
    </source>
</reference>
<dbReference type="InterPro" id="IPR036291">
    <property type="entry name" value="NAD(P)-bd_dom_sf"/>
</dbReference>
<protein>
    <submittedName>
        <fullName evidence="2">Uncharacterized protein</fullName>
    </submittedName>
</protein>
<gene>
    <name evidence="2" type="ORF">EDB81DRAFT_688196</name>
</gene>
<accession>A0A9P9EXD8</accession>
<sequence>MTPKSLDLTPGPFRFFHSQLAKYIPVPKDTSVAGATAIVTGANGGLGYQCAHDLLALGLSRLIIAVRTPSKGEEAAAKLRQKFKSATVEVWRVDMLSYESVQAFAANCETLDRIDFAILNAGLIEDKFKLGPEGHEVMFQVNYLSTILLAVLLLPTLKRKAPSGSPGRLTIVNSGTALMPKFPNTPSDQVLPECDDASKFVAMNSYARTKALAHFWIVKLAERVSAKDVVVNLVDPGLVKGTDLHRSMNPFVRPIITAVKSLTGRTMEQGASTFIQAAVVLGEETHGSYLMDWIIFPYNMAVYGPNGETLRDRVWNETLKALSFVDIEKIISSVSR</sequence>
<dbReference type="Proteomes" id="UP000738349">
    <property type="component" value="Unassembled WGS sequence"/>
</dbReference>
<dbReference type="SUPFAM" id="SSF51735">
    <property type="entry name" value="NAD(P)-binding Rossmann-fold domains"/>
    <property type="match status" value="1"/>
</dbReference>
<dbReference type="InterPro" id="IPR002347">
    <property type="entry name" value="SDR_fam"/>
</dbReference>
<evidence type="ECO:0000313" key="3">
    <source>
        <dbReference type="Proteomes" id="UP000738349"/>
    </source>
</evidence>
<dbReference type="PRINTS" id="PR00081">
    <property type="entry name" value="GDHRDH"/>
</dbReference>
<evidence type="ECO:0000256" key="1">
    <source>
        <dbReference type="ARBA" id="ARBA00023002"/>
    </source>
</evidence>
<keyword evidence="3" id="KW-1185">Reference proteome</keyword>
<dbReference type="PANTHER" id="PTHR43157">
    <property type="entry name" value="PHOSPHATIDYLINOSITOL-GLYCAN BIOSYNTHESIS CLASS F PROTEIN-RELATED"/>
    <property type="match status" value="1"/>
</dbReference>
<dbReference type="Gene3D" id="3.40.50.720">
    <property type="entry name" value="NAD(P)-binding Rossmann-like Domain"/>
    <property type="match status" value="1"/>
</dbReference>
<dbReference type="EMBL" id="JAGMUV010000007">
    <property type="protein sequence ID" value="KAH7148291.1"/>
    <property type="molecule type" value="Genomic_DNA"/>
</dbReference>
<dbReference type="GO" id="GO:0016491">
    <property type="term" value="F:oxidoreductase activity"/>
    <property type="evidence" value="ECO:0007669"/>
    <property type="project" value="UniProtKB-KW"/>
</dbReference>
<dbReference type="AlphaFoldDB" id="A0A9P9EXD8"/>
<organism evidence="2 3">
    <name type="scientific">Dactylonectria macrodidyma</name>
    <dbReference type="NCBI Taxonomy" id="307937"/>
    <lineage>
        <taxon>Eukaryota</taxon>
        <taxon>Fungi</taxon>
        <taxon>Dikarya</taxon>
        <taxon>Ascomycota</taxon>
        <taxon>Pezizomycotina</taxon>
        <taxon>Sordariomycetes</taxon>
        <taxon>Hypocreomycetidae</taxon>
        <taxon>Hypocreales</taxon>
        <taxon>Nectriaceae</taxon>
        <taxon>Dactylonectria</taxon>
    </lineage>
</organism>
<name>A0A9P9EXD8_9HYPO</name>
<dbReference type="PANTHER" id="PTHR43157:SF35">
    <property type="entry name" value="DEHYDROGENASE_REDUCTASE FAMILY PROTEIN, PUTATIVE-RELATED"/>
    <property type="match status" value="1"/>
</dbReference>